<dbReference type="EMBL" id="JYDW01000015">
    <property type="protein sequence ID" value="KRZ61696.1"/>
    <property type="molecule type" value="Genomic_DNA"/>
</dbReference>
<evidence type="ECO:0000313" key="2">
    <source>
        <dbReference type="Proteomes" id="UP000054721"/>
    </source>
</evidence>
<dbReference type="OrthoDB" id="10408567at2759"/>
<comment type="caution">
    <text evidence="1">The sequence shown here is derived from an EMBL/GenBank/DDBJ whole genome shotgun (WGS) entry which is preliminary data.</text>
</comment>
<keyword evidence="2" id="KW-1185">Reference proteome</keyword>
<organism evidence="1 2">
    <name type="scientific">Trichinella nativa</name>
    <dbReference type="NCBI Taxonomy" id="6335"/>
    <lineage>
        <taxon>Eukaryota</taxon>
        <taxon>Metazoa</taxon>
        <taxon>Ecdysozoa</taxon>
        <taxon>Nematoda</taxon>
        <taxon>Enoplea</taxon>
        <taxon>Dorylaimia</taxon>
        <taxon>Trichinellida</taxon>
        <taxon>Trichinellidae</taxon>
        <taxon>Trichinella</taxon>
    </lineage>
</organism>
<evidence type="ECO:0000313" key="1">
    <source>
        <dbReference type="EMBL" id="KRZ61696.1"/>
    </source>
</evidence>
<proteinExistence type="predicted"/>
<dbReference type="Proteomes" id="UP000054721">
    <property type="component" value="Unassembled WGS sequence"/>
</dbReference>
<name>A0A0V1LQE3_9BILA</name>
<reference evidence="1 2" key="1">
    <citation type="submission" date="2015-05" db="EMBL/GenBank/DDBJ databases">
        <title>Evolution of Trichinella species and genotypes.</title>
        <authorList>
            <person name="Korhonen P.K."/>
            <person name="Edoardo P."/>
            <person name="Giuseppe L.R."/>
            <person name="Gasser R.B."/>
        </authorList>
    </citation>
    <scope>NUCLEOTIDE SEQUENCE [LARGE SCALE GENOMIC DNA]</scope>
    <source>
        <strain evidence="1">ISS10</strain>
    </source>
</reference>
<dbReference type="AlphaFoldDB" id="A0A0V1LQE3"/>
<gene>
    <name evidence="1" type="ORF">T02_2419</name>
</gene>
<sequence>MYESRTGGGYGNSSLGFYADMNEVGFSDGQCCFVTGSAEYQPVTNTSTVNMIYLELLTLMALYIGQSINCRPSCTSEPHHPCQATTSAQICNQLTNTITISNRHHILTITMESPDVEFPGYEFKPNTLMLISALSPSIYDDNPFPNDLHWLSGQRGSLSAGPLFKLPPNTVGSIGRNINIIFSNNKLTLYAPVSVTTFLLQPRSSGLDLGALLQDEEQDALLDCSGQSAAVMSVTRKS</sequence>
<protein>
    <submittedName>
        <fullName evidence="1">Uncharacterized protein</fullName>
    </submittedName>
</protein>
<accession>A0A0V1LQE3</accession>